<keyword evidence="5" id="KW-1185">Reference proteome</keyword>
<keyword evidence="2" id="KW-0274">FAD</keyword>
<gene>
    <name evidence="4" type="ORF">KFK14_07175</name>
</gene>
<keyword evidence="1" id="KW-0285">Flavoprotein</keyword>
<dbReference type="Proteomes" id="UP000681425">
    <property type="component" value="Chromosome"/>
</dbReference>
<evidence type="ECO:0000313" key="4">
    <source>
        <dbReference type="EMBL" id="QUT07189.1"/>
    </source>
</evidence>
<dbReference type="NCBIfam" id="NF004780">
    <property type="entry name" value="PRK06126.1"/>
    <property type="match status" value="1"/>
</dbReference>
<accession>A0A975KA65</accession>
<dbReference type="InterPro" id="IPR050641">
    <property type="entry name" value="RIFMO-like"/>
</dbReference>
<keyword evidence="4" id="KW-0503">Monooxygenase</keyword>
<dbReference type="Pfam" id="PF21274">
    <property type="entry name" value="Rng_hyd_C"/>
    <property type="match status" value="1"/>
</dbReference>
<dbReference type="KEGG" id="spph:KFK14_07175"/>
<name>A0A975KA65_9SPHN</name>
<organism evidence="4 5">
    <name type="scientific">Sphingobium phenoxybenzoativorans</name>
    <dbReference type="NCBI Taxonomy" id="1592790"/>
    <lineage>
        <taxon>Bacteria</taxon>
        <taxon>Pseudomonadati</taxon>
        <taxon>Pseudomonadota</taxon>
        <taxon>Alphaproteobacteria</taxon>
        <taxon>Sphingomonadales</taxon>
        <taxon>Sphingomonadaceae</taxon>
        <taxon>Sphingobium</taxon>
    </lineage>
</organism>
<dbReference type="AlphaFoldDB" id="A0A975KA65"/>
<evidence type="ECO:0000259" key="3">
    <source>
        <dbReference type="Pfam" id="PF01494"/>
    </source>
</evidence>
<keyword evidence="4" id="KW-0560">Oxidoreductase</keyword>
<proteinExistence type="predicted"/>
<dbReference type="GO" id="GO:0016709">
    <property type="term" value="F:oxidoreductase activity, acting on paired donors, with incorporation or reduction of molecular oxygen, NAD(P)H as one donor, and incorporation of one atom of oxygen"/>
    <property type="evidence" value="ECO:0007669"/>
    <property type="project" value="UniProtKB-ARBA"/>
</dbReference>
<dbReference type="GO" id="GO:0071949">
    <property type="term" value="F:FAD binding"/>
    <property type="evidence" value="ECO:0007669"/>
    <property type="project" value="InterPro"/>
</dbReference>
<sequence length="563" mass="62311">MDCPLVGAGDIGCRKRGYNVEETPVLIAGGGPVGMTLALNLARYGVRSLLVERNPTTTRHPKMDLTNGRSMELFHRLGIDEKLRDAGVPRENAFDILWVTNMVGHDLHRFHYPSATEKTQIIRAENDGSHGAQAPLRVSQIEIEPVLKRAIDENPLIDVRFGHRFEAFVENGPDGVIAQIADSETDEISEVRCRFLAGCDGGGSRVRRRLAIELEGEENVAGAYMVHFRTDDRDLLQRWGPIFHLQNGAGTIIAQNDRDIYTLQAWLLPGMNPDEMTPEGVLEGWVGTHFDYEILQANPWFAHFVVAERYREKSALLAGDAAHQYIPTGGYGMNSGIADAAALSWVLAARVQGWGGDGLLDAYDAERRNTAWWHLEASRRHMGVRIQIGELYASAGDLLDEGIAGETRRRELADKIATLGNAENESWGVEFGYRYDQSPVIKHEPDAPAVDPLIYRGNTWPGARLPHVFLADGESIHDKLGLFFTLVALDDTDTSALEGAAVDIGVPVDVLRLRRPDLKTIYERNLILVRPDQHVAWRGDQLPDDCQALLKLVTGCTLPSQAG</sequence>
<reference evidence="4" key="1">
    <citation type="submission" date="2021-04" db="EMBL/GenBank/DDBJ databases">
        <title>Isolation of p-tert-butylphenol degrading bacteria Sphingobium phenoxybenzoativorans Tas13 from active sludge.</title>
        <authorList>
            <person name="Li Y."/>
        </authorList>
    </citation>
    <scope>NUCLEOTIDE SEQUENCE</scope>
    <source>
        <strain evidence="4">Tas13</strain>
    </source>
</reference>
<evidence type="ECO:0000256" key="2">
    <source>
        <dbReference type="ARBA" id="ARBA00022827"/>
    </source>
</evidence>
<dbReference type="PRINTS" id="PR00420">
    <property type="entry name" value="RNGMNOXGNASE"/>
</dbReference>
<dbReference type="Pfam" id="PF01494">
    <property type="entry name" value="FAD_binding_3"/>
    <property type="match status" value="1"/>
</dbReference>
<dbReference type="Gene3D" id="3.40.30.120">
    <property type="match status" value="1"/>
</dbReference>
<evidence type="ECO:0000313" key="5">
    <source>
        <dbReference type="Proteomes" id="UP000681425"/>
    </source>
</evidence>
<dbReference type="Gene3D" id="3.50.50.60">
    <property type="entry name" value="FAD/NAD(P)-binding domain"/>
    <property type="match status" value="1"/>
</dbReference>
<evidence type="ECO:0000256" key="1">
    <source>
        <dbReference type="ARBA" id="ARBA00022630"/>
    </source>
</evidence>
<dbReference type="Gene3D" id="3.30.9.10">
    <property type="entry name" value="D-Amino Acid Oxidase, subunit A, domain 2"/>
    <property type="match status" value="1"/>
</dbReference>
<dbReference type="InterPro" id="IPR036188">
    <property type="entry name" value="FAD/NAD-bd_sf"/>
</dbReference>
<dbReference type="EMBL" id="CP073910">
    <property type="protein sequence ID" value="QUT07189.1"/>
    <property type="molecule type" value="Genomic_DNA"/>
</dbReference>
<protein>
    <submittedName>
        <fullName evidence="4">FAD-dependent monooxygenase</fullName>
    </submittedName>
</protein>
<feature type="domain" description="FAD-binding" evidence="3">
    <location>
        <begin position="22"/>
        <end position="375"/>
    </location>
</feature>
<dbReference type="PANTHER" id="PTHR43004">
    <property type="entry name" value="TRK SYSTEM POTASSIUM UPTAKE PROTEIN"/>
    <property type="match status" value="1"/>
</dbReference>
<dbReference type="PANTHER" id="PTHR43004:SF21">
    <property type="entry name" value="FAD-BINDING DOMAIN-CONTAINING PROTEIN-RELATED"/>
    <property type="match status" value="1"/>
</dbReference>
<dbReference type="SUPFAM" id="SSF51905">
    <property type="entry name" value="FAD/NAD(P)-binding domain"/>
    <property type="match status" value="1"/>
</dbReference>
<dbReference type="InterPro" id="IPR002938">
    <property type="entry name" value="FAD-bd"/>
</dbReference>